<dbReference type="PROSITE" id="PS50293">
    <property type="entry name" value="TPR_REGION"/>
    <property type="match status" value="1"/>
</dbReference>
<evidence type="ECO:0000313" key="4">
    <source>
        <dbReference type="EMBL" id="OGC47399.1"/>
    </source>
</evidence>
<feature type="repeat" description="TPR" evidence="3">
    <location>
        <begin position="144"/>
        <end position="177"/>
    </location>
</feature>
<dbReference type="STRING" id="1802617.A2886_03115"/>
<reference evidence="4 5" key="1">
    <citation type="journal article" date="2016" name="Nat. Commun.">
        <title>Thousands of microbial genomes shed light on interconnected biogeochemical processes in an aquifer system.</title>
        <authorList>
            <person name="Anantharaman K."/>
            <person name="Brown C.T."/>
            <person name="Hug L.A."/>
            <person name="Sharon I."/>
            <person name="Castelle C.J."/>
            <person name="Probst A.J."/>
            <person name="Thomas B.C."/>
            <person name="Singh A."/>
            <person name="Wilkins M.J."/>
            <person name="Karaoz U."/>
            <person name="Brodie E.L."/>
            <person name="Williams K.H."/>
            <person name="Hubbard S.S."/>
            <person name="Banfield J.F."/>
        </authorList>
    </citation>
    <scope>NUCLEOTIDE SEQUENCE [LARGE SCALE GENOMIC DNA]</scope>
</reference>
<accession>A0A1F4UR57</accession>
<dbReference type="Proteomes" id="UP000176608">
    <property type="component" value="Unassembled WGS sequence"/>
</dbReference>
<dbReference type="InterPro" id="IPR011990">
    <property type="entry name" value="TPR-like_helical_dom_sf"/>
</dbReference>
<gene>
    <name evidence="4" type="ORF">A2886_03115</name>
</gene>
<feature type="repeat" description="TPR" evidence="3">
    <location>
        <begin position="110"/>
        <end position="143"/>
    </location>
</feature>
<dbReference type="Pfam" id="PF14559">
    <property type="entry name" value="TPR_19"/>
    <property type="match status" value="1"/>
</dbReference>
<dbReference type="PROSITE" id="PS50005">
    <property type="entry name" value="TPR"/>
    <property type="match status" value="2"/>
</dbReference>
<protein>
    <submittedName>
        <fullName evidence="4">Uncharacterized protein</fullName>
    </submittedName>
</protein>
<comment type="caution">
    <text evidence="4">The sequence shown here is derived from an EMBL/GenBank/DDBJ whole genome shotgun (WGS) entry which is preliminary data.</text>
</comment>
<dbReference type="SUPFAM" id="SSF48452">
    <property type="entry name" value="TPR-like"/>
    <property type="match status" value="2"/>
</dbReference>
<name>A0A1F4UR57_UNCKA</name>
<dbReference type="AlphaFoldDB" id="A0A1F4UR57"/>
<keyword evidence="2 3" id="KW-0802">TPR repeat</keyword>
<dbReference type="InterPro" id="IPR051012">
    <property type="entry name" value="CellSynth/LPSAsmb/PSIAsmb"/>
</dbReference>
<dbReference type="EMBL" id="MEVA01000010">
    <property type="protein sequence ID" value="OGC47399.1"/>
    <property type="molecule type" value="Genomic_DNA"/>
</dbReference>
<dbReference type="Gene3D" id="1.25.40.10">
    <property type="entry name" value="Tetratricopeptide repeat domain"/>
    <property type="match status" value="2"/>
</dbReference>
<evidence type="ECO:0000256" key="3">
    <source>
        <dbReference type="PROSITE-ProRule" id="PRU00339"/>
    </source>
</evidence>
<evidence type="ECO:0000313" key="5">
    <source>
        <dbReference type="Proteomes" id="UP000176608"/>
    </source>
</evidence>
<dbReference type="InterPro" id="IPR019734">
    <property type="entry name" value="TPR_rpt"/>
</dbReference>
<dbReference type="PANTHER" id="PTHR45586">
    <property type="entry name" value="TPR REPEAT-CONTAINING PROTEIN PA4667"/>
    <property type="match status" value="1"/>
</dbReference>
<sequence length="258" mass="30461">MEDDTLAKLEESLSILMQGHRMDLIADYANKILAIDHENEYATSCLLFAYNNSQQYEKLYEAGTAALKTFPNEAWVHYSMYFYYLHKGGSDYLNAKKHIEIAIKLDPEWAELYRKLAEIYLINREPEKALKYLEEAVRLAPDRTEYRSRLGLALIRTGKVKEALTTINKALKDEPDDRDVLDTSGMVYLLSGELDKGEELLRDAIRRFPTYEYFQNHIDWIEREKKDRQSREAQGKSYTPLYIRQKDRKRFFDEDEEN</sequence>
<dbReference type="PANTHER" id="PTHR45586:SF1">
    <property type="entry name" value="LIPOPOLYSACCHARIDE ASSEMBLY PROTEIN B"/>
    <property type="match status" value="1"/>
</dbReference>
<keyword evidence="1" id="KW-0677">Repeat</keyword>
<evidence type="ECO:0000256" key="2">
    <source>
        <dbReference type="ARBA" id="ARBA00022803"/>
    </source>
</evidence>
<evidence type="ECO:0000256" key="1">
    <source>
        <dbReference type="ARBA" id="ARBA00022737"/>
    </source>
</evidence>
<organism evidence="4 5">
    <name type="scientific">candidate division WWE3 bacterium RIFCSPHIGHO2_01_FULL_42_13</name>
    <dbReference type="NCBI Taxonomy" id="1802617"/>
    <lineage>
        <taxon>Bacteria</taxon>
        <taxon>Katanobacteria</taxon>
    </lineage>
</organism>
<proteinExistence type="predicted"/>
<dbReference type="SMART" id="SM00028">
    <property type="entry name" value="TPR"/>
    <property type="match status" value="4"/>
</dbReference>